<proteinExistence type="predicted"/>
<keyword evidence="1" id="KW-0812">Transmembrane</keyword>
<name>G0QW98_ICHMU</name>
<dbReference type="SUPFAM" id="SSF81324">
    <property type="entry name" value="Voltage-gated potassium channels"/>
    <property type="match status" value="1"/>
</dbReference>
<protein>
    <submittedName>
        <fullName evidence="2">Uncharacterized protein</fullName>
    </submittedName>
</protein>
<dbReference type="Proteomes" id="UP000008983">
    <property type="component" value="Unassembled WGS sequence"/>
</dbReference>
<evidence type="ECO:0000313" key="2">
    <source>
        <dbReference type="EMBL" id="EGR30521.1"/>
    </source>
</evidence>
<sequence>MTTVNYSNVYSITPPEIVFSLLFMMIGTVIFAFVIGEILLILEDVKYGYNLYDKKDSIIFLKAKFKLFTNPLINNSFLGILKLHFIIQHQKFKKTKILN</sequence>
<keyword evidence="1" id="KW-0472">Membrane</keyword>
<keyword evidence="3" id="KW-1185">Reference proteome</keyword>
<evidence type="ECO:0000256" key="1">
    <source>
        <dbReference type="SAM" id="Phobius"/>
    </source>
</evidence>
<keyword evidence="1" id="KW-1133">Transmembrane helix</keyword>
<dbReference type="InParanoid" id="G0QW98"/>
<gene>
    <name evidence="2" type="ORF">IMG5_130350</name>
</gene>
<evidence type="ECO:0000313" key="3">
    <source>
        <dbReference type="Proteomes" id="UP000008983"/>
    </source>
</evidence>
<dbReference type="EMBL" id="GL983984">
    <property type="protein sequence ID" value="EGR30521.1"/>
    <property type="molecule type" value="Genomic_DNA"/>
</dbReference>
<dbReference type="AlphaFoldDB" id="G0QW98"/>
<dbReference type="GeneID" id="14906618"/>
<accession>G0QW98</accession>
<organism evidence="2 3">
    <name type="scientific">Ichthyophthirius multifiliis</name>
    <name type="common">White spot disease agent</name>
    <name type="synonym">Ich</name>
    <dbReference type="NCBI Taxonomy" id="5932"/>
    <lineage>
        <taxon>Eukaryota</taxon>
        <taxon>Sar</taxon>
        <taxon>Alveolata</taxon>
        <taxon>Ciliophora</taxon>
        <taxon>Intramacronucleata</taxon>
        <taxon>Oligohymenophorea</taxon>
        <taxon>Hymenostomatida</taxon>
        <taxon>Ophryoglenina</taxon>
        <taxon>Ichthyophthirius</taxon>
    </lineage>
</organism>
<reference evidence="2 3" key="1">
    <citation type="submission" date="2011-07" db="EMBL/GenBank/DDBJ databases">
        <authorList>
            <person name="Coyne R."/>
            <person name="Brami D."/>
            <person name="Johnson J."/>
            <person name="Hostetler J."/>
            <person name="Hannick L."/>
            <person name="Clark T."/>
            <person name="Cassidy-Hanley D."/>
            <person name="Inman J."/>
        </authorList>
    </citation>
    <scope>NUCLEOTIDE SEQUENCE [LARGE SCALE GENOMIC DNA]</scope>
    <source>
        <strain evidence="2 3">G5</strain>
    </source>
</reference>
<dbReference type="RefSeq" id="XP_004032108.1">
    <property type="nucleotide sequence ID" value="XM_004032060.1"/>
</dbReference>
<feature type="transmembrane region" description="Helical" evidence="1">
    <location>
        <begin position="17"/>
        <end position="42"/>
    </location>
</feature>